<evidence type="ECO:0000259" key="3">
    <source>
        <dbReference type="Pfam" id="PF13934"/>
    </source>
</evidence>
<reference evidence="4" key="1">
    <citation type="submission" date="2021-03" db="EMBL/GenBank/DDBJ databases">
        <authorList>
            <person name="Tagirdzhanova G."/>
        </authorList>
    </citation>
    <scope>NUCLEOTIDE SEQUENCE</scope>
</reference>
<accession>A0A8H3IAS4</accession>
<keyword evidence="2" id="KW-0539">Nucleus</keyword>
<evidence type="ECO:0000313" key="5">
    <source>
        <dbReference type="Proteomes" id="UP000664169"/>
    </source>
</evidence>
<dbReference type="InterPro" id="IPR025151">
    <property type="entry name" value="ELYS_dom"/>
</dbReference>
<name>A0A8H3IAS4_9LECA</name>
<dbReference type="AlphaFoldDB" id="A0A8H3IAS4"/>
<evidence type="ECO:0000313" key="4">
    <source>
        <dbReference type="EMBL" id="CAF9911453.1"/>
    </source>
</evidence>
<dbReference type="EMBL" id="CAJPDQ010000006">
    <property type="protein sequence ID" value="CAF9911453.1"/>
    <property type="molecule type" value="Genomic_DNA"/>
</dbReference>
<gene>
    <name evidence="4" type="ORF">GOMPHAMPRED_007411</name>
</gene>
<organism evidence="4 5">
    <name type="scientific">Gomphillus americanus</name>
    <dbReference type="NCBI Taxonomy" id="1940652"/>
    <lineage>
        <taxon>Eukaryota</taxon>
        <taxon>Fungi</taxon>
        <taxon>Dikarya</taxon>
        <taxon>Ascomycota</taxon>
        <taxon>Pezizomycotina</taxon>
        <taxon>Lecanoromycetes</taxon>
        <taxon>OSLEUM clade</taxon>
        <taxon>Ostropomycetidae</taxon>
        <taxon>Ostropales</taxon>
        <taxon>Graphidaceae</taxon>
        <taxon>Gomphilloideae</taxon>
        <taxon>Gomphillus</taxon>
    </lineage>
</organism>
<keyword evidence="5" id="KW-1185">Reference proteome</keyword>
<dbReference type="OrthoDB" id="20729at2759"/>
<evidence type="ECO:0000256" key="2">
    <source>
        <dbReference type="ARBA" id="ARBA00023242"/>
    </source>
</evidence>
<feature type="domain" description="ELYS-like" evidence="3">
    <location>
        <begin position="37"/>
        <end position="249"/>
    </location>
</feature>
<proteinExistence type="predicted"/>
<dbReference type="Pfam" id="PF13934">
    <property type="entry name" value="ELYS"/>
    <property type="match status" value="1"/>
</dbReference>
<dbReference type="Proteomes" id="UP000664169">
    <property type="component" value="Unassembled WGS sequence"/>
</dbReference>
<comment type="subcellular location">
    <subcellularLocation>
        <location evidence="1">Nucleus</location>
    </subcellularLocation>
</comment>
<sequence length="303" mass="34635">MEKFETFTSVFGSSHESHYDGRTVDNITRHRRLLEGVLFFDRLLEAIGIQNAAEHYPPHSDSSLKQLFKAILEANVTDTHKAALLYYLRRDVRLEPEKFATETYLPQRYIILIDGLWHLDRLHLKEALVQLTEPTLIPTFSEEILYTIGKNAPQHPELVLEYYNTTSPVLTTTRTLNVYFSALVNSSVTEAFFFTRRQSDTTRKHLFELLLALVHGSSSGGARAKRGTELVGLPLETEEEEWLEEYLLKGKGKNLFGARDTVIVRRIATGRGNEIGSLAKETKERKIDGMNWPQLVREMEAGL</sequence>
<dbReference type="GO" id="GO:0005634">
    <property type="term" value="C:nucleus"/>
    <property type="evidence" value="ECO:0007669"/>
    <property type="project" value="UniProtKB-SubCell"/>
</dbReference>
<protein>
    <recommendedName>
        <fullName evidence="3">ELYS-like domain-containing protein</fullName>
    </recommendedName>
</protein>
<comment type="caution">
    <text evidence="4">The sequence shown here is derived from an EMBL/GenBank/DDBJ whole genome shotgun (WGS) entry which is preliminary data.</text>
</comment>
<evidence type="ECO:0000256" key="1">
    <source>
        <dbReference type="ARBA" id="ARBA00004123"/>
    </source>
</evidence>